<keyword evidence="5" id="KW-0067">ATP-binding</keyword>
<organism evidence="7">
    <name type="scientific">hydrothermal vent metagenome</name>
    <dbReference type="NCBI Taxonomy" id="652676"/>
    <lineage>
        <taxon>unclassified sequences</taxon>
        <taxon>metagenomes</taxon>
        <taxon>ecological metagenomes</taxon>
    </lineage>
</organism>
<dbReference type="NCBIfam" id="TIGR02091">
    <property type="entry name" value="glgC"/>
    <property type="match status" value="1"/>
</dbReference>
<dbReference type="Pfam" id="PF25247">
    <property type="entry name" value="LbH_GLGC"/>
    <property type="match status" value="1"/>
</dbReference>
<accession>A0A3B1DCM6</accession>
<evidence type="ECO:0000256" key="3">
    <source>
        <dbReference type="ARBA" id="ARBA00022695"/>
    </source>
</evidence>
<dbReference type="GO" id="GO:0005978">
    <property type="term" value="P:glycogen biosynthetic process"/>
    <property type="evidence" value="ECO:0007669"/>
    <property type="project" value="InterPro"/>
</dbReference>
<feature type="domain" description="Nucleotidyl transferase" evidence="6">
    <location>
        <begin position="6"/>
        <end position="272"/>
    </location>
</feature>
<dbReference type="PROSITE" id="PS00809">
    <property type="entry name" value="ADP_GLC_PYROPHOSPH_2"/>
    <property type="match status" value="1"/>
</dbReference>
<dbReference type="InterPro" id="IPR005835">
    <property type="entry name" value="NTP_transferase_dom"/>
</dbReference>
<dbReference type="InterPro" id="IPR029044">
    <property type="entry name" value="Nucleotide-diphossugar_trans"/>
</dbReference>
<sequence>MKNVVSLVLGGGKGTRLFPLTQYRSKPAVPLAAKYRLIDIPISNCLNSGMNRIYLLTQFNSVSLHRHIRQTYKFDRFSAGFVEILAAQQTIEGADWYQGTADAVRKNLRYIEQYGVDYVAILSGDQLYRMDFQKMLDTHKSSGADVTIAATPVHSHDAHAFGIMRLDETGRVIDFVEKPDTPEKLEQVRVSTDWIDERGLQSRGRDCLASMGIYLFSRDVLVELLKQTTHEDFGKEVFPLSIQTKKVQVELFDGYWEDIGTIRSFYDANLALAGDAPPFEFADEDAPIYSRARFLPPTRISGATVTKSLIADGCIIGEGAKIENSIIGLRCQIGKNSIIKNSVLMGADFYQQQEQKEEDIVEKRPSVAIGENCLIEGAIVDKNCRIGNNVQVQLREEMTEDCEVDNVYVRDGIIVVPRSAILQDGWRL</sequence>
<dbReference type="PANTHER" id="PTHR43523">
    <property type="entry name" value="GLUCOSE-1-PHOSPHATE ADENYLYLTRANSFERASE-RELATED"/>
    <property type="match status" value="1"/>
</dbReference>
<dbReference type="CDD" id="cd02508">
    <property type="entry name" value="ADP_Glucose_PP"/>
    <property type="match status" value="1"/>
</dbReference>
<keyword evidence="3 7" id="KW-0548">Nucleotidyltransferase</keyword>
<evidence type="ECO:0000256" key="5">
    <source>
        <dbReference type="ARBA" id="ARBA00022840"/>
    </source>
</evidence>
<dbReference type="Pfam" id="PF00483">
    <property type="entry name" value="NTP_transferase"/>
    <property type="match status" value="1"/>
</dbReference>
<proteinExistence type="inferred from homology"/>
<keyword evidence="2 7" id="KW-0808">Transferase</keyword>
<dbReference type="GO" id="GO:0005524">
    <property type="term" value="F:ATP binding"/>
    <property type="evidence" value="ECO:0007669"/>
    <property type="project" value="UniProtKB-KW"/>
</dbReference>
<protein>
    <submittedName>
        <fullName evidence="7">Glucose-1-phosphate adenylyltransferase</fullName>
        <ecNumber evidence="7">2.7.7.27</ecNumber>
    </submittedName>
</protein>
<dbReference type="CDD" id="cd04651">
    <property type="entry name" value="LbH_G1P_AT_C"/>
    <property type="match status" value="1"/>
</dbReference>
<dbReference type="NCBIfam" id="NF002772">
    <property type="entry name" value="PRK02862.1"/>
    <property type="match status" value="1"/>
</dbReference>
<comment type="similarity">
    <text evidence="1">Belongs to the bacterial/plant glucose-1-phosphate adenylyltransferase family.</text>
</comment>
<dbReference type="SUPFAM" id="SSF51161">
    <property type="entry name" value="Trimeric LpxA-like enzymes"/>
    <property type="match status" value="1"/>
</dbReference>
<dbReference type="Gene3D" id="2.160.10.10">
    <property type="entry name" value="Hexapeptide repeat proteins"/>
    <property type="match status" value="1"/>
</dbReference>
<dbReference type="InterPro" id="IPR005836">
    <property type="entry name" value="ADP_Glu_pyroP_CS"/>
</dbReference>
<evidence type="ECO:0000256" key="4">
    <source>
        <dbReference type="ARBA" id="ARBA00022741"/>
    </source>
</evidence>
<dbReference type="InterPro" id="IPR011004">
    <property type="entry name" value="Trimer_LpxA-like_sf"/>
</dbReference>
<evidence type="ECO:0000256" key="1">
    <source>
        <dbReference type="ARBA" id="ARBA00010443"/>
    </source>
</evidence>
<dbReference type="EMBL" id="UOGL01000398">
    <property type="protein sequence ID" value="VAX40069.1"/>
    <property type="molecule type" value="Genomic_DNA"/>
</dbReference>
<dbReference type="Gene3D" id="3.90.550.10">
    <property type="entry name" value="Spore Coat Polysaccharide Biosynthesis Protein SpsA, Chain A"/>
    <property type="match status" value="1"/>
</dbReference>
<evidence type="ECO:0000313" key="7">
    <source>
        <dbReference type="EMBL" id="VAX40069.1"/>
    </source>
</evidence>
<dbReference type="GO" id="GO:0008878">
    <property type="term" value="F:glucose-1-phosphate adenylyltransferase activity"/>
    <property type="evidence" value="ECO:0007669"/>
    <property type="project" value="UniProtKB-EC"/>
</dbReference>
<dbReference type="SUPFAM" id="SSF53448">
    <property type="entry name" value="Nucleotide-diphospho-sugar transferases"/>
    <property type="match status" value="1"/>
</dbReference>
<dbReference type="AlphaFoldDB" id="A0A3B1DCM6"/>
<keyword evidence="4" id="KW-0547">Nucleotide-binding</keyword>
<name>A0A3B1DCM6_9ZZZZ</name>
<evidence type="ECO:0000256" key="2">
    <source>
        <dbReference type="ARBA" id="ARBA00022679"/>
    </source>
</evidence>
<dbReference type="InterPro" id="IPR011831">
    <property type="entry name" value="ADP-Glc_PPase"/>
</dbReference>
<dbReference type="EC" id="2.7.7.27" evidence="7"/>
<dbReference type="PANTHER" id="PTHR43523:SF12">
    <property type="entry name" value="GLUCOSE-1-PHOSPHATE ADENYLYLTRANSFERASE LARGE SUBUNIT 1, CHLOROPLASTIC-RELATED"/>
    <property type="match status" value="1"/>
</dbReference>
<reference evidence="7" key="1">
    <citation type="submission" date="2018-06" db="EMBL/GenBank/DDBJ databases">
        <authorList>
            <person name="Zhirakovskaya E."/>
        </authorList>
    </citation>
    <scope>NUCLEOTIDE SEQUENCE</scope>
</reference>
<evidence type="ECO:0000259" key="6">
    <source>
        <dbReference type="Pfam" id="PF00483"/>
    </source>
</evidence>
<gene>
    <name evidence="7" type="ORF">MNBD_PLANCTO02-267</name>
</gene>
<dbReference type="PROSITE" id="PS00808">
    <property type="entry name" value="ADP_GLC_PYROPHOSPH_1"/>
    <property type="match status" value="1"/>
</dbReference>